<reference evidence="2" key="1">
    <citation type="submission" date="2022-11" db="UniProtKB">
        <authorList>
            <consortium name="WormBaseParasite"/>
        </authorList>
    </citation>
    <scope>IDENTIFICATION</scope>
</reference>
<protein>
    <submittedName>
        <fullName evidence="2">CRC domain-containing protein</fullName>
    </submittedName>
</protein>
<name>A0AC34QCS2_9BILA</name>
<evidence type="ECO:0000313" key="2">
    <source>
        <dbReference type="WBParaSite" id="JU765_v2.g15020.t1"/>
    </source>
</evidence>
<evidence type="ECO:0000313" key="1">
    <source>
        <dbReference type="Proteomes" id="UP000887576"/>
    </source>
</evidence>
<organism evidence="1 2">
    <name type="scientific">Panagrolaimus sp. JU765</name>
    <dbReference type="NCBI Taxonomy" id="591449"/>
    <lineage>
        <taxon>Eukaryota</taxon>
        <taxon>Metazoa</taxon>
        <taxon>Ecdysozoa</taxon>
        <taxon>Nematoda</taxon>
        <taxon>Chromadorea</taxon>
        <taxon>Rhabditida</taxon>
        <taxon>Tylenchina</taxon>
        <taxon>Panagrolaimomorpha</taxon>
        <taxon>Panagrolaimoidea</taxon>
        <taxon>Panagrolaimidae</taxon>
        <taxon>Panagrolaimus</taxon>
    </lineage>
</organism>
<accession>A0AC34QCS2</accession>
<dbReference type="WBParaSite" id="JU765_v2.g15020.t1">
    <property type="protein sequence ID" value="JU765_v2.g15020.t1"/>
    <property type="gene ID" value="JU765_v2.g15020"/>
</dbReference>
<proteinExistence type="predicted"/>
<dbReference type="Proteomes" id="UP000887576">
    <property type="component" value="Unplaced"/>
</dbReference>
<sequence>MAEKITSASKAEMAEDLKDMPKLPREDRRTPMLVAIPAPRKMLHPNITGMTPRIPVPPNPTRPLSIVAKTGINTALPMNVSESLGWKKKNKSRRLVIGRRKPCNCTRSQCLKLYCDCFANGEFCLDCNCKDCHNNLEHNHDRSKAIKQSLEKNPHAFKPKIGVSNKGKNADMERLHQKGCHCKKSNCLKNYCECFEAKVACTERCKCVVCRNTETDRQVRFSDRFTAVTEFDRGSPYSDEEIIEKLTNKDKRTKSWYYLTDDVIQATTSCLFAQASESENKNETQEEAIKNVFAEFGRCMNQIFDATRMAEKSVAIAAKQEFPSLTDEELEESDREYDVDSDF</sequence>